<dbReference type="Gene3D" id="3.30.450.20">
    <property type="entry name" value="PAS domain"/>
    <property type="match status" value="1"/>
</dbReference>
<name>A0A8J8TDH5_9EURY</name>
<dbReference type="SMART" id="SM00387">
    <property type="entry name" value="HATPase_c"/>
    <property type="match status" value="1"/>
</dbReference>
<evidence type="ECO:0000256" key="5">
    <source>
        <dbReference type="ARBA" id="ARBA00022777"/>
    </source>
</evidence>
<keyword evidence="4" id="KW-0547">Nucleotide-binding</keyword>
<sequence length="340" mass="39058">MTNSQTSFDTDAGQLFSNLEVGITVHDPATGEMYYANEYAEDLYGYSQEQLTTVDIVDLSPDSISQSEFTTRIQSAADGHPQRFEWRIKQPSGDIIWVEMRLSELTIDEQPYVSAVIRDISEYKMEVRHLHLLNRIISHNFRNELQIVQGTFNHVHEPSDDKILNRMRRAISELVDLTNWVNALTSLNRQEDHTKANINDLLTARIDEYRSDYPAINWTIDCENVYIEADEPLRKAFDELIDNAVRHNSHEDLAITVSAKENIADQQIDIQVMDTGEPIPEMEIQPLLDGYDPDPLNHARHIGLWEVQTVINSHHGMLTLKENTQERKVIEVTLPLADPK</sequence>
<keyword evidence="5 9" id="KW-0418">Kinase</keyword>
<dbReference type="SMART" id="SM00091">
    <property type="entry name" value="PAS"/>
    <property type="match status" value="1"/>
</dbReference>
<evidence type="ECO:0000256" key="1">
    <source>
        <dbReference type="ARBA" id="ARBA00000085"/>
    </source>
</evidence>
<dbReference type="NCBIfam" id="TIGR00229">
    <property type="entry name" value="sensory_box"/>
    <property type="match status" value="1"/>
</dbReference>
<comment type="catalytic activity">
    <reaction evidence="1">
        <text>ATP + protein L-histidine = ADP + protein N-phospho-L-histidine.</text>
        <dbReference type="EC" id="2.7.13.3"/>
    </reaction>
</comment>
<evidence type="ECO:0000256" key="3">
    <source>
        <dbReference type="ARBA" id="ARBA00022679"/>
    </source>
</evidence>
<dbReference type="InterPro" id="IPR001610">
    <property type="entry name" value="PAC"/>
</dbReference>
<evidence type="ECO:0000259" key="7">
    <source>
        <dbReference type="PROSITE" id="PS50109"/>
    </source>
</evidence>
<dbReference type="InterPro" id="IPR000014">
    <property type="entry name" value="PAS"/>
</dbReference>
<evidence type="ECO:0000313" key="9">
    <source>
        <dbReference type="EMBL" id="TQQ83086.1"/>
    </source>
</evidence>
<dbReference type="InterPro" id="IPR003594">
    <property type="entry name" value="HATPase_dom"/>
</dbReference>
<dbReference type="Proteomes" id="UP000705823">
    <property type="component" value="Unassembled WGS sequence"/>
</dbReference>
<dbReference type="InterPro" id="IPR050980">
    <property type="entry name" value="2C_sensor_his_kinase"/>
</dbReference>
<dbReference type="PROSITE" id="PS50113">
    <property type="entry name" value="PAC"/>
    <property type="match status" value="1"/>
</dbReference>
<dbReference type="AlphaFoldDB" id="A0A8J8TDH5"/>
<dbReference type="SUPFAM" id="SSF55874">
    <property type="entry name" value="ATPase domain of HSP90 chaperone/DNA topoisomerase II/histidine kinase"/>
    <property type="match status" value="1"/>
</dbReference>
<accession>A0A8J8TDH5</accession>
<dbReference type="Pfam" id="PF13426">
    <property type="entry name" value="PAS_9"/>
    <property type="match status" value="1"/>
</dbReference>
<dbReference type="InterPro" id="IPR036890">
    <property type="entry name" value="HATPase_C_sf"/>
</dbReference>
<evidence type="ECO:0000259" key="8">
    <source>
        <dbReference type="PROSITE" id="PS50113"/>
    </source>
</evidence>
<dbReference type="GO" id="GO:0004673">
    <property type="term" value="F:protein histidine kinase activity"/>
    <property type="evidence" value="ECO:0007669"/>
    <property type="project" value="UniProtKB-EC"/>
</dbReference>
<keyword evidence="6" id="KW-0067">ATP-binding</keyword>
<proteinExistence type="predicted"/>
<dbReference type="InterPro" id="IPR035965">
    <property type="entry name" value="PAS-like_dom_sf"/>
</dbReference>
<organism evidence="9 10">
    <name type="scientific">Halonotius terrestris</name>
    <dbReference type="NCBI Taxonomy" id="2487750"/>
    <lineage>
        <taxon>Archaea</taxon>
        <taxon>Methanobacteriati</taxon>
        <taxon>Methanobacteriota</taxon>
        <taxon>Stenosarchaea group</taxon>
        <taxon>Halobacteria</taxon>
        <taxon>Halobacteriales</taxon>
        <taxon>Haloferacaceae</taxon>
        <taxon>Halonotius</taxon>
    </lineage>
</organism>
<feature type="domain" description="PAC" evidence="8">
    <location>
        <begin position="82"/>
        <end position="132"/>
    </location>
</feature>
<dbReference type="InterPro" id="IPR000700">
    <property type="entry name" value="PAS-assoc_C"/>
</dbReference>
<dbReference type="GO" id="GO:0005524">
    <property type="term" value="F:ATP binding"/>
    <property type="evidence" value="ECO:0007669"/>
    <property type="project" value="UniProtKB-KW"/>
</dbReference>
<evidence type="ECO:0000256" key="2">
    <source>
        <dbReference type="ARBA" id="ARBA00012438"/>
    </source>
</evidence>
<keyword evidence="10" id="KW-1185">Reference proteome</keyword>
<dbReference type="CDD" id="cd00075">
    <property type="entry name" value="HATPase"/>
    <property type="match status" value="1"/>
</dbReference>
<dbReference type="Gene3D" id="3.30.565.10">
    <property type="entry name" value="Histidine kinase-like ATPase, C-terminal domain"/>
    <property type="match status" value="1"/>
</dbReference>
<evidence type="ECO:0000256" key="4">
    <source>
        <dbReference type="ARBA" id="ARBA00022741"/>
    </source>
</evidence>
<dbReference type="SUPFAM" id="SSF55785">
    <property type="entry name" value="PYP-like sensor domain (PAS domain)"/>
    <property type="match status" value="1"/>
</dbReference>
<dbReference type="EC" id="2.7.13.3" evidence="2"/>
<feature type="domain" description="Histidine kinase" evidence="7">
    <location>
        <begin position="136"/>
        <end position="338"/>
    </location>
</feature>
<protein>
    <recommendedName>
        <fullName evidence="2">histidine kinase</fullName>
        <ecNumber evidence="2">2.7.13.3</ecNumber>
    </recommendedName>
</protein>
<dbReference type="PANTHER" id="PTHR44936">
    <property type="entry name" value="SENSOR PROTEIN CREC"/>
    <property type="match status" value="1"/>
</dbReference>
<dbReference type="EMBL" id="RKLU01000002">
    <property type="protein sequence ID" value="TQQ83086.1"/>
    <property type="molecule type" value="Genomic_DNA"/>
</dbReference>
<dbReference type="OrthoDB" id="327291at2157"/>
<dbReference type="CDD" id="cd00130">
    <property type="entry name" value="PAS"/>
    <property type="match status" value="1"/>
</dbReference>
<keyword evidence="3" id="KW-0808">Transferase</keyword>
<reference evidence="9" key="1">
    <citation type="submission" date="2019-02" db="EMBL/GenBank/DDBJ databases">
        <title>Halonotius sp. a new haloarchaeum isolated from saline soil.</title>
        <authorList>
            <person name="Duran-Viseras A."/>
            <person name="Sanchez-Porro C."/>
            <person name="Ventosa A."/>
        </authorList>
    </citation>
    <scope>NUCLEOTIDE SEQUENCE</scope>
    <source>
        <strain evidence="9">F15B</strain>
    </source>
</reference>
<evidence type="ECO:0000256" key="6">
    <source>
        <dbReference type="ARBA" id="ARBA00022840"/>
    </source>
</evidence>
<dbReference type="PROSITE" id="PS50109">
    <property type="entry name" value="HIS_KIN"/>
    <property type="match status" value="1"/>
</dbReference>
<dbReference type="PANTHER" id="PTHR44936:SF10">
    <property type="entry name" value="SENSOR PROTEIN RSTB"/>
    <property type="match status" value="1"/>
</dbReference>
<gene>
    <name evidence="9" type="ORF">EGH24_06545</name>
</gene>
<evidence type="ECO:0000313" key="10">
    <source>
        <dbReference type="Proteomes" id="UP000705823"/>
    </source>
</evidence>
<dbReference type="SMART" id="SM00086">
    <property type="entry name" value="PAC"/>
    <property type="match status" value="1"/>
</dbReference>
<dbReference type="InterPro" id="IPR005467">
    <property type="entry name" value="His_kinase_dom"/>
</dbReference>
<comment type="caution">
    <text evidence="9">The sequence shown here is derived from an EMBL/GenBank/DDBJ whole genome shotgun (WGS) entry which is preliminary data.</text>
</comment>
<dbReference type="RefSeq" id="WP_142979350.1">
    <property type="nucleotide sequence ID" value="NZ_RKLU01000002.1"/>
</dbReference>
<dbReference type="Pfam" id="PF02518">
    <property type="entry name" value="HATPase_c"/>
    <property type="match status" value="1"/>
</dbReference>